<comment type="similarity">
    <text evidence="1">Belongs to the peptidase S13 family.</text>
</comment>
<feature type="signal peptide" evidence="3">
    <location>
        <begin position="1"/>
        <end position="19"/>
    </location>
</feature>
<keyword evidence="2" id="KW-0378">Hydrolase</keyword>
<evidence type="ECO:0000256" key="2">
    <source>
        <dbReference type="ARBA" id="ARBA00022801"/>
    </source>
</evidence>
<accession>A0A0W0XHI8</accession>
<dbReference type="PANTHER" id="PTHR30023">
    <property type="entry name" value="D-ALANYL-D-ALANINE CARBOXYPEPTIDASE"/>
    <property type="match status" value="1"/>
</dbReference>
<evidence type="ECO:0000313" key="4">
    <source>
        <dbReference type="EMBL" id="KTD43904.1"/>
    </source>
</evidence>
<dbReference type="SUPFAM" id="SSF56601">
    <property type="entry name" value="beta-lactamase/transpeptidase-like"/>
    <property type="match status" value="1"/>
</dbReference>
<sequence length="597" mass="66159">MKRIFSGLLLWLLGTAAVAASLQRSVDALINQVDPAINMGIVVVDLNTGETLYQRNPNRAFIPASNMKLFSDAAALLVLGPDYRFKSQLSTNATSLENGILKGSIYLHLPGDPSFTQAHLADLLKELSNWNIKRIQGNIVLVSNNRYVNAYAPGWMVEDLKYSYGAPVAPLVVDENRLTVTVNPAYQPGQLALVEVNQNANFLINNQVKTKSSAAGCGVDFNMDHENRLTVRGCVGLNQWAIQQRIAIRNPLRYTQELIKQQLADLHIELDGQIILGGMSAGSFLLATHDSKPVAQLMADTLKPSDNLYADSLFLHAAAKLQGAPLNWQQAQSVIKAFLQNQTGIPLDSAVLTDGSGLSRYDQLTPDQTVGLLRYLHTRFPLAYEYIAALPVAGHDGTLQKRFRKPEEQGLIRAKTGTMTGVVSLSGYLYTANGHTLAFAIYINNMPGTKPTVSGRYRYLVDTLCSFFLKQKPRFHLFSSPHNPQARVAYQQNPPQTELQRKKKAKWRSFESAVKQALKGQSVTVVFRGNELILQDHNPNANKVWAVLQGLRKKYAFAAALEDQSTPIKDAHYPLLLWVKSSKQNSPRIWTLREAVS</sequence>
<keyword evidence="4" id="KW-0121">Carboxypeptidase</keyword>
<dbReference type="NCBIfam" id="TIGR00666">
    <property type="entry name" value="PBP4"/>
    <property type="match status" value="1"/>
</dbReference>
<feature type="chain" id="PRO_5006916544" evidence="3">
    <location>
        <begin position="20"/>
        <end position="597"/>
    </location>
</feature>
<comment type="caution">
    <text evidence="4">The sequence shown here is derived from an EMBL/GenBank/DDBJ whole genome shotgun (WGS) entry which is preliminary data.</text>
</comment>
<name>A0A0W0XHI8_9GAMM</name>
<dbReference type="GO" id="GO:0006508">
    <property type="term" value="P:proteolysis"/>
    <property type="evidence" value="ECO:0007669"/>
    <property type="project" value="InterPro"/>
</dbReference>
<keyword evidence="4" id="KW-0645">Protease</keyword>
<dbReference type="Gene3D" id="3.40.710.10">
    <property type="entry name" value="DD-peptidase/beta-lactamase superfamily"/>
    <property type="match status" value="2"/>
</dbReference>
<evidence type="ECO:0000256" key="1">
    <source>
        <dbReference type="ARBA" id="ARBA00006096"/>
    </source>
</evidence>
<dbReference type="EMBL" id="LNYP01000006">
    <property type="protein sequence ID" value="KTD43904.1"/>
    <property type="molecule type" value="Genomic_DNA"/>
</dbReference>
<dbReference type="AlphaFoldDB" id="A0A0W0XHI8"/>
<protein>
    <submittedName>
        <fullName evidence="4">D-alanyl-D-alanine carboxypeptidase</fullName>
    </submittedName>
</protein>
<dbReference type="Pfam" id="PF02113">
    <property type="entry name" value="Peptidase_S13"/>
    <property type="match status" value="1"/>
</dbReference>
<dbReference type="RefSeq" id="WP_035893088.1">
    <property type="nucleotide sequence ID" value="NZ_LCUA01000006.1"/>
</dbReference>
<dbReference type="GO" id="GO:0004185">
    <property type="term" value="F:serine-type carboxypeptidase activity"/>
    <property type="evidence" value="ECO:0007669"/>
    <property type="project" value="InterPro"/>
</dbReference>
<dbReference type="PATRIC" id="fig|29423.5.peg.469"/>
<proteinExistence type="inferred from homology"/>
<gene>
    <name evidence="4" type="primary">dacB</name>
    <name evidence="4" type="ORF">Loak_0454</name>
</gene>
<dbReference type="Gene3D" id="3.50.80.20">
    <property type="entry name" value="D-Ala-D-Ala carboxypeptidase C, peptidase S13"/>
    <property type="match status" value="1"/>
</dbReference>
<dbReference type="PANTHER" id="PTHR30023:SF0">
    <property type="entry name" value="PENICILLIN-SENSITIVE CARBOXYPEPTIDASE A"/>
    <property type="match status" value="1"/>
</dbReference>
<dbReference type="InterPro" id="IPR000667">
    <property type="entry name" value="Peptidase_S13"/>
</dbReference>
<evidence type="ECO:0000313" key="5">
    <source>
        <dbReference type="Proteomes" id="UP000054858"/>
    </source>
</evidence>
<evidence type="ECO:0000256" key="3">
    <source>
        <dbReference type="SAM" id="SignalP"/>
    </source>
</evidence>
<organism evidence="4 5">
    <name type="scientific">Legionella oakridgensis</name>
    <dbReference type="NCBI Taxonomy" id="29423"/>
    <lineage>
        <taxon>Bacteria</taxon>
        <taxon>Pseudomonadati</taxon>
        <taxon>Pseudomonadota</taxon>
        <taxon>Gammaproteobacteria</taxon>
        <taxon>Legionellales</taxon>
        <taxon>Legionellaceae</taxon>
        <taxon>Legionella</taxon>
    </lineage>
</organism>
<reference evidence="4 5" key="1">
    <citation type="submission" date="2015-11" db="EMBL/GenBank/DDBJ databases">
        <title>Genomic analysis of 38 Legionella species identifies large and diverse effector repertoires.</title>
        <authorList>
            <person name="Burstein D."/>
            <person name="Amaro F."/>
            <person name="Zusman T."/>
            <person name="Lifshitz Z."/>
            <person name="Cohen O."/>
            <person name="Gilbert J.A."/>
            <person name="Pupko T."/>
            <person name="Shuman H.A."/>
            <person name="Segal G."/>
        </authorList>
    </citation>
    <scope>NUCLEOTIDE SEQUENCE [LARGE SCALE GENOMIC DNA]</scope>
    <source>
        <strain evidence="4 5">Oak Ridge-10</strain>
    </source>
</reference>
<dbReference type="GO" id="GO:0000270">
    <property type="term" value="P:peptidoglycan metabolic process"/>
    <property type="evidence" value="ECO:0007669"/>
    <property type="project" value="TreeGrafter"/>
</dbReference>
<dbReference type="PRINTS" id="PR00922">
    <property type="entry name" value="DADACBPTASE3"/>
</dbReference>
<dbReference type="Proteomes" id="UP000054858">
    <property type="component" value="Unassembled WGS sequence"/>
</dbReference>
<dbReference type="InterPro" id="IPR012338">
    <property type="entry name" value="Beta-lactam/transpept-like"/>
</dbReference>
<keyword evidence="3" id="KW-0732">Signal</keyword>